<keyword evidence="3" id="KW-1003">Cell membrane</keyword>
<evidence type="ECO:0000256" key="2">
    <source>
        <dbReference type="ARBA" id="ARBA00008806"/>
    </source>
</evidence>
<dbReference type="EMBL" id="CP073634">
    <property type="protein sequence ID" value="WHQ72983.1"/>
    <property type="molecule type" value="Genomic_DNA"/>
</dbReference>
<sequence length="632" mass="69690">MAALCALAAVYLFIASNVLLLGLRVHDGGLHWLAVIEYGALYGHDPRVARWMRLSLAGTGLVVLFGVGAAFRVRPPPLHGRARFATEREIRADGLRAESGLLIGAKGGRYLCFGGTEHVIGYAPTRSGKGVGLVIPNLLNWPDSVVCLDVKRENWDRTAGFRTAHGQEVHLFDPFDEEGRTARYNPLSVVRRDSSDRYDDLQRIATMLFPAETGTDPFWHQSARAAFIAVGGYVAESPGLPLTIGEILRQLSAATDLKPHFAKIIAERRGGPDRLSPRCVQALNDFLAASDNTFQSVRKTVTARLELWFNPRVDRATSASSFDLHALRTRPISIYLAVSPDNLERLSPLLNLFFQQVVDLNTRELPEQNPTLHRQVLLLLDEFPALGNVAVLARGVAFLAGYGLRLLTILQSPSQLRAIYGPDVARNIMTNHAVEVVFTPKDQDVANELSERFGYDTVEGRSRSRPAGLLGSGSRGHTETISEQRRALLLPQELKLVSQDKCFILKAGLRPILADKIRYFSDQRFQARLQPSPRVRARPSPGDGDARWQALSDEVDSLRTELGAITRTLSAPQPVSDDEIRDPSCIPDEAVFNFGDVEVDLAGLSDDEIRNWTIAHIDRQVAASPRTAAMPT</sequence>
<gene>
    <name evidence="9" type="ORF">KEC54_28145</name>
</gene>
<feature type="region of interest" description="Disordered" evidence="7">
    <location>
        <begin position="458"/>
        <end position="478"/>
    </location>
</feature>
<keyword evidence="5 8" id="KW-1133">Transmembrane helix</keyword>
<dbReference type="Proteomes" id="UP001223720">
    <property type="component" value="Plasmid pME152"/>
</dbReference>
<organism evidence="9 10">
    <name type="scientific">Methylorubrum extorquens</name>
    <name type="common">Methylobacterium dichloromethanicum</name>
    <name type="synonym">Methylobacterium extorquens</name>
    <dbReference type="NCBI Taxonomy" id="408"/>
    <lineage>
        <taxon>Bacteria</taxon>
        <taxon>Pseudomonadati</taxon>
        <taxon>Pseudomonadota</taxon>
        <taxon>Alphaproteobacteria</taxon>
        <taxon>Hyphomicrobiales</taxon>
        <taxon>Methylobacteriaceae</taxon>
        <taxon>Methylorubrum</taxon>
    </lineage>
</organism>
<dbReference type="SUPFAM" id="SSF52540">
    <property type="entry name" value="P-loop containing nucleoside triphosphate hydrolases"/>
    <property type="match status" value="1"/>
</dbReference>
<keyword evidence="6 8" id="KW-0472">Membrane</keyword>
<evidence type="ECO:0000256" key="5">
    <source>
        <dbReference type="ARBA" id="ARBA00022989"/>
    </source>
</evidence>
<dbReference type="InterPro" id="IPR003688">
    <property type="entry name" value="TraG/VirD4"/>
</dbReference>
<evidence type="ECO:0000256" key="8">
    <source>
        <dbReference type="SAM" id="Phobius"/>
    </source>
</evidence>
<comment type="subcellular location">
    <subcellularLocation>
        <location evidence="1">Cell membrane</location>
        <topology evidence="1">Multi-pass membrane protein</topology>
    </subcellularLocation>
</comment>
<reference evidence="9" key="1">
    <citation type="journal article" date="2022" name="Biotechnol. Bioprocess Eng.">
        <title>Pan-genome Analysis Reveals Comparative Genomic Features of Central Metabolic Pathways in Methylorubrum extorquens.</title>
        <authorList>
            <person name="Lee G.M."/>
            <person name="Scott-Nevros Z.K."/>
            <person name="Lee S.-M."/>
            <person name="Kim D."/>
        </authorList>
    </citation>
    <scope>NUCLEOTIDE SEQUENCE</scope>
    <source>
        <strain evidence="9">ATCC 55366</strain>
        <plasmid evidence="9">pME152</plasmid>
    </source>
</reference>
<dbReference type="PANTHER" id="PTHR37937">
    <property type="entry name" value="CONJUGATIVE TRANSFER: DNA TRANSPORT"/>
    <property type="match status" value="1"/>
</dbReference>
<evidence type="ECO:0000256" key="7">
    <source>
        <dbReference type="SAM" id="MobiDB-lite"/>
    </source>
</evidence>
<evidence type="ECO:0000313" key="10">
    <source>
        <dbReference type="Proteomes" id="UP001223720"/>
    </source>
</evidence>
<dbReference type="AlphaFoldDB" id="A0AAX3WN28"/>
<name>A0AAX3WN28_METEX</name>
<dbReference type="InterPro" id="IPR027417">
    <property type="entry name" value="P-loop_NTPase"/>
</dbReference>
<feature type="transmembrane region" description="Helical" evidence="8">
    <location>
        <begin position="51"/>
        <end position="73"/>
    </location>
</feature>
<dbReference type="PANTHER" id="PTHR37937:SF1">
    <property type="entry name" value="CONJUGATIVE TRANSFER: DNA TRANSPORT"/>
    <property type="match status" value="1"/>
</dbReference>
<dbReference type="InterPro" id="IPR051539">
    <property type="entry name" value="T4SS-coupling_protein"/>
</dbReference>
<dbReference type="Gene3D" id="3.40.50.300">
    <property type="entry name" value="P-loop containing nucleotide triphosphate hydrolases"/>
    <property type="match status" value="1"/>
</dbReference>
<dbReference type="GO" id="GO:0005886">
    <property type="term" value="C:plasma membrane"/>
    <property type="evidence" value="ECO:0007669"/>
    <property type="project" value="UniProtKB-SubCell"/>
</dbReference>
<accession>A0AAX3WN28</accession>
<proteinExistence type="inferred from homology"/>
<protein>
    <submittedName>
        <fullName evidence="9">Type IV secretory system conjugative DNA transfer family protein</fullName>
    </submittedName>
</protein>
<comment type="similarity">
    <text evidence="2">Belongs to the VirD4/TraG family.</text>
</comment>
<evidence type="ECO:0000256" key="3">
    <source>
        <dbReference type="ARBA" id="ARBA00022475"/>
    </source>
</evidence>
<evidence type="ECO:0000313" key="9">
    <source>
        <dbReference type="EMBL" id="WHQ72983.1"/>
    </source>
</evidence>
<keyword evidence="9" id="KW-0614">Plasmid</keyword>
<evidence type="ECO:0000256" key="6">
    <source>
        <dbReference type="ARBA" id="ARBA00023136"/>
    </source>
</evidence>
<evidence type="ECO:0000256" key="4">
    <source>
        <dbReference type="ARBA" id="ARBA00022692"/>
    </source>
</evidence>
<evidence type="ECO:0000256" key="1">
    <source>
        <dbReference type="ARBA" id="ARBA00004651"/>
    </source>
</evidence>
<keyword evidence="4 8" id="KW-0812">Transmembrane</keyword>
<dbReference type="CDD" id="cd01127">
    <property type="entry name" value="TrwB_TraG_TraD_VirD4"/>
    <property type="match status" value="1"/>
</dbReference>
<geneLocation type="plasmid" evidence="9 10">
    <name>pME152</name>
</geneLocation>
<dbReference type="Pfam" id="PF02534">
    <property type="entry name" value="T4SS-DNA_transf"/>
    <property type="match status" value="1"/>
</dbReference>